<dbReference type="AlphaFoldDB" id="A0A3Q9GFA9"/>
<accession>A0A3Q9GFA9</accession>
<evidence type="ECO:0000313" key="4">
    <source>
        <dbReference type="Proteomes" id="UP000280228"/>
    </source>
</evidence>
<gene>
    <name evidence="2" type="ORF">EJK53_1558</name>
    <name evidence="3" type="ORF">EJK53_1632</name>
</gene>
<dbReference type="EMBL" id="CP034662">
    <property type="protein sequence ID" value="AZQ92751.1"/>
    <property type="molecule type" value="Genomic_DNA"/>
</dbReference>
<evidence type="ECO:0000313" key="2">
    <source>
        <dbReference type="EMBL" id="AZQ92751.1"/>
    </source>
</evidence>
<evidence type="ECO:0000313" key="3">
    <source>
        <dbReference type="EMBL" id="AZQ93277.1"/>
    </source>
</evidence>
<feature type="transmembrane region" description="Helical" evidence="1">
    <location>
        <begin position="104"/>
        <end position="122"/>
    </location>
</feature>
<protein>
    <submittedName>
        <fullName evidence="2">Uncharacterized protein</fullName>
    </submittedName>
</protein>
<keyword evidence="1" id="KW-1133">Transmembrane helix</keyword>
<organism evidence="2 4">
    <name type="scientific">Moraxella catarrhalis</name>
    <name type="common">Branhamella catarrhalis</name>
    <dbReference type="NCBI Taxonomy" id="480"/>
    <lineage>
        <taxon>Bacteria</taxon>
        <taxon>Pseudomonadati</taxon>
        <taxon>Pseudomonadota</taxon>
        <taxon>Gammaproteobacteria</taxon>
        <taxon>Moraxellales</taxon>
        <taxon>Moraxellaceae</taxon>
        <taxon>Moraxella</taxon>
    </lineage>
</organism>
<keyword evidence="1" id="KW-0472">Membrane</keyword>
<dbReference type="RefSeq" id="WP_126705115.1">
    <property type="nucleotide sequence ID" value="NZ_CP034662.1"/>
</dbReference>
<reference evidence="2 4" key="1">
    <citation type="submission" date="2018-12" db="EMBL/GenBank/DDBJ databases">
        <title>Persistence of Moraxella catarrhalis in Chronic Obstructive Pulmonary Disease and Regulation of the Hag/MID Adhesin.</title>
        <authorList>
            <person name="Murphy T."/>
            <person name="Zhao X."/>
            <person name="Vyas G."/>
            <person name="Aluvathingal J."/>
            <person name="Nadendla S."/>
            <person name="Tallon L."/>
            <person name="Tettelin H."/>
        </authorList>
    </citation>
    <scope>NUCLEOTIDE SEQUENCE [LARGE SCALE GENOMIC DNA]</scope>
    <source>
        <strain evidence="2 4">46P58B1</strain>
    </source>
</reference>
<keyword evidence="1" id="KW-0812">Transmembrane</keyword>
<feature type="transmembrane region" description="Helical" evidence="1">
    <location>
        <begin position="70"/>
        <end position="92"/>
    </location>
</feature>
<evidence type="ECO:0000256" key="1">
    <source>
        <dbReference type="SAM" id="Phobius"/>
    </source>
</evidence>
<sequence>MSSQEKHGDIKIGSKWSRQPDYPVVTICDVKDGKVYFFGNGTNLTYYIDIQDFRDSFKKITPKISKYDRFSVLFVSLFAILMVVTLSIYLLFALSHYVGDDGKIILMAIFFFVFVFSAIEVFRNDS</sequence>
<proteinExistence type="predicted"/>
<name>A0A3Q9GFA9_MORCA</name>
<dbReference type="EMBL" id="CP034662">
    <property type="protein sequence ID" value="AZQ93277.1"/>
    <property type="molecule type" value="Genomic_DNA"/>
</dbReference>
<dbReference type="Proteomes" id="UP000280228">
    <property type="component" value="Chromosome"/>
</dbReference>